<dbReference type="InterPro" id="IPR049450">
    <property type="entry name" value="ACOT8-like_C"/>
</dbReference>
<protein>
    <recommendedName>
        <fullName evidence="6">Thioesterase/thiol ester dehydrase-isomerase</fullName>
    </recommendedName>
</protein>
<dbReference type="PANTHER" id="PTHR11066">
    <property type="entry name" value="ACYL-COA THIOESTERASE"/>
    <property type="match status" value="1"/>
</dbReference>
<keyword evidence="5" id="KW-1185">Reference proteome</keyword>
<dbReference type="CDD" id="cd03445">
    <property type="entry name" value="Thioesterase_II_repeat2"/>
    <property type="match status" value="1"/>
</dbReference>
<dbReference type="AlphaFoldDB" id="A0A9P1GVJ5"/>
<dbReference type="GO" id="GO:0005782">
    <property type="term" value="C:peroxisomal matrix"/>
    <property type="evidence" value="ECO:0007669"/>
    <property type="project" value="UniProtKB-SubCell"/>
</dbReference>
<dbReference type="GO" id="GO:0009062">
    <property type="term" value="P:fatty acid catabolic process"/>
    <property type="evidence" value="ECO:0007669"/>
    <property type="project" value="TreeGrafter"/>
</dbReference>
<dbReference type="GO" id="GO:0047617">
    <property type="term" value="F:fatty acyl-CoA hydrolase activity"/>
    <property type="evidence" value="ECO:0007669"/>
    <property type="project" value="InterPro"/>
</dbReference>
<evidence type="ECO:0000259" key="2">
    <source>
        <dbReference type="Pfam" id="PF13622"/>
    </source>
</evidence>
<dbReference type="InterPro" id="IPR029069">
    <property type="entry name" value="HotDog_dom_sf"/>
</dbReference>
<dbReference type="CDD" id="cd03444">
    <property type="entry name" value="Thioesterase_II_repeat1"/>
    <property type="match status" value="1"/>
</dbReference>
<dbReference type="Proteomes" id="UP000838763">
    <property type="component" value="Unassembled WGS sequence"/>
</dbReference>
<evidence type="ECO:0000259" key="3">
    <source>
        <dbReference type="Pfam" id="PF20789"/>
    </source>
</evidence>
<feature type="region of interest" description="Disordered" evidence="1">
    <location>
        <begin position="1"/>
        <end position="20"/>
    </location>
</feature>
<comment type="caution">
    <text evidence="4">The sequence shown here is derived from an EMBL/GenBank/DDBJ whole genome shotgun (WGS) entry which is preliminary data.</text>
</comment>
<evidence type="ECO:0008006" key="6">
    <source>
        <dbReference type="Google" id="ProtNLM"/>
    </source>
</evidence>
<dbReference type="OrthoDB" id="68328at2759"/>
<evidence type="ECO:0000313" key="5">
    <source>
        <dbReference type="Proteomes" id="UP000838763"/>
    </source>
</evidence>
<dbReference type="GO" id="GO:0006637">
    <property type="term" value="P:acyl-CoA metabolic process"/>
    <property type="evidence" value="ECO:0007669"/>
    <property type="project" value="InterPro"/>
</dbReference>
<dbReference type="SUPFAM" id="SSF54637">
    <property type="entry name" value="Thioesterase/thiol ester dehydrase-isomerase"/>
    <property type="match status" value="2"/>
</dbReference>
<reference evidence="4" key="1">
    <citation type="submission" date="2022-11" db="EMBL/GenBank/DDBJ databases">
        <authorList>
            <person name="Scott C."/>
            <person name="Bruce N."/>
        </authorList>
    </citation>
    <scope>NUCLEOTIDE SEQUENCE</scope>
</reference>
<dbReference type="Gene3D" id="3.10.129.10">
    <property type="entry name" value="Hotdog Thioesterase"/>
    <property type="match status" value="2"/>
</dbReference>
<evidence type="ECO:0000256" key="1">
    <source>
        <dbReference type="SAM" id="MobiDB-lite"/>
    </source>
</evidence>
<gene>
    <name evidence="4" type="ORF">PPNO1_LOCUS628</name>
</gene>
<organism evidence="4 5">
    <name type="scientific">Parascedosporium putredinis</name>
    <dbReference type="NCBI Taxonomy" id="1442378"/>
    <lineage>
        <taxon>Eukaryota</taxon>
        <taxon>Fungi</taxon>
        <taxon>Dikarya</taxon>
        <taxon>Ascomycota</taxon>
        <taxon>Pezizomycotina</taxon>
        <taxon>Sordariomycetes</taxon>
        <taxon>Hypocreomycetidae</taxon>
        <taxon>Microascales</taxon>
        <taxon>Microascaceae</taxon>
        <taxon>Parascedosporium</taxon>
    </lineage>
</organism>
<evidence type="ECO:0000313" key="4">
    <source>
        <dbReference type="EMBL" id="CAI4210830.1"/>
    </source>
</evidence>
<dbReference type="Pfam" id="PF20789">
    <property type="entry name" value="4HBT_3C"/>
    <property type="match status" value="1"/>
</dbReference>
<sequence length="332" mass="36115">MDGSGRTTLLRPRPDDPNKAPLENALEIIELGVLGPDIFTNARQGWHPPGARGIFGGVPIAQTIAAGQRTVGEGFVIHSCHCYFLLAGSNSIPIMYHVERVRDGRSFATRTVQARQRGKCIFTSTISFVKAGSGGKKQIRHAVDMGNEKPHGPVEATDVIEWKGVEVTEEGAAPHKRKCKQWMKVKGKVTGGQDAHIEALAYLTDSYFLGTIPRIHDLYKPPSPSSPSEFEGGESAGGTHPAARHVPVSDKPKIGMMVSLDHSIYFHEPSAIRADDWMYAEMESPWAGDGRGVVTQRVFSADGTLLATCVQEGLLRLKQDEPVQDGKDKSKL</sequence>
<dbReference type="Pfam" id="PF13622">
    <property type="entry name" value="4HBT_3"/>
    <property type="match status" value="1"/>
</dbReference>
<name>A0A9P1GVJ5_9PEZI</name>
<dbReference type="EMBL" id="CALLCH030000001">
    <property type="protein sequence ID" value="CAI4210830.1"/>
    <property type="molecule type" value="Genomic_DNA"/>
</dbReference>
<feature type="region of interest" description="Disordered" evidence="1">
    <location>
        <begin position="220"/>
        <end position="248"/>
    </location>
</feature>
<feature type="domain" description="Acyl-CoA thioesterase-like N-terminal HotDog" evidence="2">
    <location>
        <begin position="45"/>
        <end position="129"/>
    </location>
</feature>
<dbReference type="PANTHER" id="PTHR11066:SF34">
    <property type="entry name" value="ACYL-COENZYME A THIOESTERASE 8"/>
    <property type="match status" value="1"/>
</dbReference>
<feature type="domain" description="Acyl-CoA thioesterase-like C-terminal" evidence="3">
    <location>
        <begin position="166"/>
        <end position="314"/>
    </location>
</feature>
<accession>A0A9P1GVJ5</accession>
<dbReference type="InterPro" id="IPR003703">
    <property type="entry name" value="Acyl_CoA_thio"/>
</dbReference>
<dbReference type="InterPro" id="IPR049449">
    <property type="entry name" value="TesB_ACOT8-like_N"/>
</dbReference>
<proteinExistence type="predicted"/>